<evidence type="ECO:0000256" key="1">
    <source>
        <dbReference type="SAM" id="MobiDB-lite"/>
    </source>
</evidence>
<dbReference type="InterPro" id="IPR010982">
    <property type="entry name" value="Lambda_DNA-bd_dom_sf"/>
</dbReference>
<sequence>MNSRIVFGVELRYGMQVRGLSLTDLAGLAGVAVATASSAATGRPVNVTTALRIARAVAARPVIPELVDWVERPTSSELGPLTAEGASSTGVERRAAEPDPRRTVRLASPARLDGRRRSRPAAGDQLPLTMS</sequence>
<feature type="region of interest" description="Disordered" evidence="1">
    <location>
        <begin position="74"/>
        <end position="131"/>
    </location>
</feature>
<dbReference type="GO" id="GO:0003677">
    <property type="term" value="F:DNA binding"/>
    <property type="evidence" value="ECO:0007669"/>
    <property type="project" value="InterPro"/>
</dbReference>
<feature type="compositionally biased region" description="Basic and acidic residues" evidence="1">
    <location>
        <begin position="91"/>
        <end position="102"/>
    </location>
</feature>
<gene>
    <name evidence="2" type="ORF">JF887_13715</name>
</gene>
<accession>A0A934KH31</accession>
<proteinExistence type="predicted"/>
<dbReference type="SUPFAM" id="SSF47413">
    <property type="entry name" value="lambda repressor-like DNA-binding domains"/>
    <property type="match status" value="1"/>
</dbReference>
<dbReference type="EMBL" id="JAEKNN010000062">
    <property type="protein sequence ID" value="MBJ7610469.1"/>
    <property type="molecule type" value="Genomic_DNA"/>
</dbReference>
<dbReference type="AlphaFoldDB" id="A0A934KH31"/>
<organism evidence="2 3">
    <name type="scientific">Candidatus Amunia macphersoniae</name>
    <dbReference type="NCBI Taxonomy" id="3127014"/>
    <lineage>
        <taxon>Bacteria</taxon>
        <taxon>Bacillati</taxon>
        <taxon>Candidatus Dormiibacterota</taxon>
        <taxon>Candidatus Dormibacteria</taxon>
        <taxon>Candidatus Aeolococcales</taxon>
        <taxon>Candidatus Aeolococcaceae</taxon>
        <taxon>Candidatus Amunia</taxon>
    </lineage>
</organism>
<reference evidence="2 3" key="1">
    <citation type="submission" date="2020-10" db="EMBL/GenBank/DDBJ databases">
        <title>Ca. Dormibacterota MAGs.</title>
        <authorList>
            <person name="Montgomery K."/>
        </authorList>
    </citation>
    <scope>NUCLEOTIDE SEQUENCE [LARGE SCALE GENOMIC DNA]</scope>
    <source>
        <strain evidence="2">Mitchell_Peninsula_5</strain>
    </source>
</reference>
<evidence type="ECO:0000313" key="2">
    <source>
        <dbReference type="EMBL" id="MBJ7610469.1"/>
    </source>
</evidence>
<protein>
    <submittedName>
        <fullName evidence="2">Uncharacterized protein</fullName>
    </submittedName>
</protein>
<comment type="caution">
    <text evidence="2">The sequence shown here is derived from an EMBL/GenBank/DDBJ whole genome shotgun (WGS) entry which is preliminary data.</text>
</comment>
<evidence type="ECO:0000313" key="3">
    <source>
        <dbReference type="Proteomes" id="UP000614410"/>
    </source>
</evidence>
<name>A0A934KH31_9BACT</name>
<dbReference type="Proteomes" id="UP000614410">
    <property type="component" value="Unassembled WGS sequence"/>
</dbReference>